<dbReference type="GO" id="GO:0016829">
    <property type="term" value="F:lyase activity"/>
    <property type="evidence" value="ECO:0007669"/>
    <property type="project" value="UniProtKB-KW"/>
</dbReference>
<dbReference type="PANTHER" id="PTHR30272:SF1">
    <property type="entry name" value="3-HYDROXYACYL-[ACYL-CARRIER-PROTEIN] DEHYDRATASE"/>
    <property type="match status" value="1"/>
</dbReference>
<proteinExistence type="predicted"/>
<comment type="caution">
    <text evidence="2">The sequence shown here is derived from an EMBL/GenBank/DDBJ whole genome shotgun (WGS) entry which is preliminary data.</text>
</comment>
<evidence type="ECO:0000313" key="2">
    <source>
        <dbReference type="EMBL" id="PIU99213.1"/>
    </source>
</evidence>
<organism evidence="2 3">
    <name type="scientific">Candidatus Wolfebacteria bacterium CG03_land_8_20_14_0_80_36_15</name>
    <dbReference type="NCBI Taxonomy" id="1975067"/>
    <lineage>
        <taxon>Bacteria</taxon>
        <taxon>Candidatus Wolfeibacteriota</taxon>
    </lineage>
</organism>
<dbReference type="SUPFAM" id="SSF54637">
    <property type="entry name" value="Thioesterase/thiol ester dehydrase-isomerase"/>
    <property type="match status" value="1"/>
</dbReference>
<reference evidence="3" key="1">
    <citation type="submission" date="2017-09" db="EMBL/GenBank/DDBJ databases">
        <title>Depth-based differentiation of microbial function through sediment-hosted aquifers and enrichment of novel symbionts in the deep terrestrial subsurface.</title>
        <authorList>
            <person name="Probst A.J."/>
            <person name="Ladd B."/>
            <person name="Jarett J.K."/>
            <person name="Geller-Mcgrath D.E."/>
            <person name="Sieber C.M.K."/>
            <person name="Emerson J.B."/>
            <person name="Anantharaman K."/>
            <person name="Thomas B.C."/>
            <person name="Malmstrom R."/>
            <person name="Stieglmeier M."/>
            <person name="Klingl A."/>
            <person name="Woyke T."/>
            <person name="Ryan C.M."/>
            <person name="Banfield J.F."/>
        </authorList>
    </citation>
    <scope>NUCLEOTIDE SEQUENCE [LARGE SCALE GENOMIC DNA]</scope>
</reference>
<dbReference type="EMBL" id="PEVH01000030">
    <property type="protein sequence ID" value="PIU99213.1"/>
    <property type="molecule type" value="Genomic_DNA"/>
</dbReference>
<feature type="non-terminal residue" evidence="2">
    <location>
        <position position="1"/>
    </location>
</feature>
<dbReference type="InterPro" id="IPR029069">
    <property type="entry name" value="HotDog_dom_sf"/>
</dbReference>
<gene>
    <name evidence="2" type="ORF">COS59_00990</name>
</gene>
<dbReference type="AlphaFoldDB" id="A0A2M7B7Z2"/>
<evidence type="ECO:0000256" key="1">
    <source>
        <dbReference type="ARBA" id="ARBA00023239"/>
    </source>
</evidence>
<evidence type="ECO:0000313" key="3">
    <source>
        <dbReference type="Proteomes" id="UP000230131"/>
    </source>
</evidence>
<protein>
    <recommendedName>
        <fullName evidence="4">Beta-hydroxyacyl-ACP dehydratase</fullName>
    </recommendedName>
</protein>
<dbReference type="PANTHER" id="PTHR30272">
    <property type="entry name" value="3-HYDROXYACYL-[ACYL-CARRIER-PROTEIN] DEHYDRATASE"/>
    <property type="match status" value="1"/>
</dbReference>
<dbReference type="Proteomes" id="UP000230131">
    <property type="component" value="Unassembled WGS sequence"/>
</dbReference>
<keyword evidence="1" id="KW-0456">Lyase</keyword>
<accession>A0A2M7B7Z2</accession>
<name>A0A2M7B7Z2_9BACT</name>
<dbReference type="Gene3D" id="3.10.129.10">
    <property type="entry name" value="Hotdog Thioesterase"/>
    <property type="match status" value="1"/>
</dbReference>
<dbReference type="Pfam" id="PF07977">
    <property type="entry name" value="FabA"/>
    <property type="match status" value="1"/>
</dbReference>
<dbReference type="InterPro" id="IPR013114">
    <property type="entry name" value="FabA_FabZ"/>
</dbReference>
<evidence type="ECO:0008006" key="4">
    <source>
        <dbReference type="Google" id="ProtNLM"/>
    </source>
</evidence>
<sequence>KEIIPHREPFLFLDGIIKMDEDFIVAERKVTQKDCRGHFSPPNYVFPGHLACEALAQAGSCLILFRHPELKGKTVALAKSEGKFPQPIFPGDTISLNVWLKKAKLGMYFFEGRIKLNHNGLVAVNWEGIGSIAK</sequence>